<evidence type="ECO:0008006" key="5">
    <source>
        <dbReference type="Google" id="ProtNLM"/>
    </source>
</evidence>
<sequence>MTKLTLYTSRTCPFANRAVVALAETQQEYEAVDIDLRTPRPDWYLKDINPYGQVPALKVDDKDVIIESLFVAEYISDLHPEAGLFPTDPLQRAQTRYLVHHWGSHVSPLVHKSMITLDPVESAKFRESLVVELEKIDKLLRNASRAEGETGAYFLGDKFTFADLAVGPFLYRFFLATSFQEKSVAEEFEASLYANKNLKRFLEWRDHVRQRPSIRNASLPQETLEGLYRKYVIKTEN</sequence>
<dbReference type="OrthoDB" id="202840at2759"/>
<organism evidence="3 4">
    <name type="scientific">Dissophora globulifera</name>
    <dbReference type="NCBI Taxonomy" id="979702"/>
    <lineage>
        <taxon>Eukaryota</taxon>
        <taxon>Fungi</taxon>
        <taxon>Fungi incertae sedis</taxon>
        <taxon>Mucoromycota</taxon>
        <taxon>Mortierellomycotina</taxon>
        <taxon>Mortierellomycetes</taxon>
        <taxon>Mortierellales</taxon>
        <taxon>Mortierellaceae</taxon>
        <taxon>Dissophora</taxon>
    </lineage>
</organism>
<dbReference type="Gene3D" id="1.20.1050.10">
    <property type="match status" value="1"/>
</dbReference>
<dbReference type="InterPro" id="IPR004045">
    <property type="entry name" value="Glutathione_S-Trfase_N"/>
</dbReference>
<dbReference type="InterPro" id="IPR036282">
    <property type="entry name" value="Glutathione-S-Trfase_C_sf"/>
</dbReference>
<dbReference type="Proteomes" id="UP000738325">
    <property type="component" value="Unassembled WGS sequence"/>
</dbReference>
<dbReference type="PANTHER" id="PTHR43968">
    <property type="match status" value="1"/>
</dbReference>
<comment type="caution">
    <text evidence="3">The sequence shown here is derived from an EMBL/GenBank/DDBJ whole genome shotgun (WGS) entry which is preliminary data.</text>
</comment>
<dbReference type="CDD" id="cd00299">
    <property type="entry name" value="GST_C_family"/>
    <property type="match status" value="1"/>
</dbReference>
<dbReference type="PANTHER" id="PTHR43968:SF6">
    <property type="entry name" value="GLUTATHIONE S-TRANSFERASE OMEGA"/>
    <property type="match status" value="1"/>
</dbReference>
<dbReference type="InterPro" id="IPR010987">
    <property type="entry name" value="Glutathione-S-Trfase_C-like"/>
</dbReference>
<feature type="domain" description="GST C-terminal" evidence="2">
    <location>
        <begin position="88"/>
        <end position="232"/>
    </location>
</feature>
<proteinExistence type="predicted"/>
<evidence type="ECO:0000313" key="3">
    <source>
        <dbReference type="EMBL" id="KAG0314472.1"/>
    </source>
</evidence>
<evidence type="ECO:0000313" key="4">
    <source>
        <dbReference type="Proteomes" id="UP000738325"/>
    </source>
</evidence>
<dbReference type="PROSITE" id="PS51354">
    <property type="entry name" value="GLUTAREDOXIN_2"/>
    <property type="match status" value="1"/>
</dbReference>
<dbReference type="InterPro" id="IPR036249">
    <property type="entry name" value="Thioredoxin-like_sf"/>
</dbReference>
<dbReference type="SUPFAM" id="SSF52833">
    <property type="entry name" value="Thioredoxin-like"/>
    <property type="match status" value="1"/>
</dbReference>
<dbReference type="Pfam" id="PF13417">
    <property type="entry name" value="GST_N_3"/>
    <property type="match status" value="1"/>
</dbReference>
<dbReference type="SFLD" id="SFLDG00358">
    <property type="entry name" value="Main_(cytGST)"/>
    <property type="match status" value="1"/>
</dbReference>
<dbReference type="EMBL" id="JAAAIP010000610">
    <property type="protein sequence ID" value="KAG0314472.1"/>
    <property type="molecule type" value="Genomic_DNA"/>
</dbReference>
<dbReference type="Gene3D" id="3.40.30.10">
    <property type="entry name" value="Glutaredoxin"/>
    <property type="match status" value="1"/>
</dbReference>
<dbReference type="PROSITE" id="PS50404">
    <property type="entry name" value="GST_NTER"/>
    <property type="match status" value="1"/>
</dbReference>
<dbReference type="InterPro" id="IPR050983">
    <property type="entry name" value="GST_Omega/HSP26"/>
</dbReference>
<gene>
    <name evidence="3" type="ORF">BGZ99_008118</name>
</gene>
<name>A0A9P6RA22_9FUNG</name>
<evidence type="ECO:0000259" key="2">
    <source>
        <dbReference type="PROSITE" id="PS50405"/>
    </source>
</evidence>
<reference evidence="3" key="1">
    <citation type="journal article" date="2020" name="Fungal Divers.">
        <title>Resolving the Mortierellaceae phylogeny through synthesis of multi-gene phylogenetics and phylogenomics.</title>
        <authorList>
            <person name="Vandepol N."/>
            <person name="Liber J."/>
            <person name="Desiro A."/>
            <person name="Na H."/>
            <person name="Kennedy M."/>
            <person name="Barry K."/>
            <person name="Grigoriev I.V."/>
            <person name="Miller A.N."/>
            <person name="O'Donnell K."/>
            <person name="Stajich J.E."/>
            <person name="Bonito G."/>
        </authorList>
    </citation>
    <scope>NUCLEOTIDE SEQUENCE</scope>
    <source>
        <strain evidence="3">REB-010B</strain>
    </source>
</reference>
<dbReference type="SFLD" id="SFLDS00019">
    <property type="entry name" value="Glutathione_Transferase_(cytos"/>
    <property type="match status" value="1"/>
</dbReference>
<dbReference type="AlphaFoldDB" id="A0A9P6RA22"/>
<dbReference type="InterPro" id="IPR040079">
    <property type="entry name" value="Glutathione_S-Trfase"/>
</dbReference>
<dbReference type="SUPFAM" id="SSF47616">
    <property type="entry name" value="GST C-terminal domain-like"/>
    <property type="match status" value="1"/>
</dbReference>
<keyword evidence="4" id="KW-1185">Reference proteome</keyword>
<protein>
    <recommendedName>
        <fullName evidence="5">Glutathione S-transferase</fullName>
    </recommendedName>
</protein>
<evidence type="ECO:0000259" key="1">
    <source>
        <dbReference type="PROSITE" id="PS50404"/>
    </source>
</evidence>
<dbReference type="Pfam" id="PF13410">
    <property type="entry name" value="GST_C_2"/>
    <property type="match status" value="1"/>
</dbReference>
<feature type="domain" description="GST N-terminal" evidence="1">
    <location>
        <begin position="2"/>
        <end position="83"/>
    </location>
</feature>
<dbReference type="GO" id="GO:0005737">
    <property type="term" value="C:cytoplasm"/>
    <property type="evidence" value="ECO:0007669"/>
    <property type="project" value="TreeGrafter"/>
</dbReference>
<dbReference type="PROSITE" id="PS50405">
    <property type="entry name" value="GST_CTER"/>
    <property type="match status" value="1"/>
</dbReference>
<accession>A0A9P6RA22</accession>